<evidence type="ECO:0000259" key="1">
    <source>
        <dbReference type="Pfam" id="PF13503"/>
    </source>
</evidence>
<organism evidence="2 3">
    <name type="scientific">Variovorax paradoxus</name>
    <dbReference type="NCBI Taxonomy" id="34073"/>
    <lineage>
        <taxon>Bacteria</taxon>
        <taxon>Pseudomonadati</taxon>
        <taxon>Pseudomonadota</taxon>
        <taxon>Betaproteobacteria</taxon>
        <taxon>Burkholderiales</taxon>
        <taxon>Comamonadaceae</taxon>
        <taxon>Variovorax</taxon>
    </lineage>
</organism>
<sequence length="288" mass="31994">MLLVDVVPRPITQDDVLWERYSQIEHTRVVLAYPKVDPSHLPVLLPLCIAKFEDSTLLEQSAQDAYEELAPQALRSGTGRRISGWLTSQASIGTVARHLASVMLQHPPPFGQATWLRLQDPATLWWLWSFLAPAQRRVLLGPIETFWLLDPAGQLTALKSEAAPTIEAPAALQLSPGQWQDIACIGPLNLALREWGQAHAAGGRFQRLCIGAHAAVRRAQMAGFNDRHDQAAYARYALEIHPQFDTHALVQARLAGRNADDYFTGLIDDIDEQEWRRIAHECALVAAG</sequence>
<name>A0A0D0L4U7_VARPD</name>
<dbReference type="InterPro" id="IPR025391">
    <property type="entry name" value="DUF4123"/>
</dbReference>
<gene>
    <name evidence="2" type="ORF">RT97_10680</name>
</gene>
<dbReference type="Pfam" id="PF13503">
    <property type="entry name" value="DUF4123"/>
    <property type="match status" value="1"/>
</dbReference>
<evidence type="ECO:0000313" key="2">
    <source>
        <dbReference type="EMBL" id="KIQ33432.1"/>
    </source>
</evidence>
<comment type="caution">
    <text evidence="2">The sequence shown here is derived from an EMBL/GenBank/DDBJ whole genome shotgun (WGS) entry which is preliminary data.</text>
</comment>
<accession>A0A0D0L4U7</accession>
<reference evidence="2 3" key="1">
    <citation type="submission" date="2014-12" db="EMBL/GenBank/DDBJ databases">
        <title>16Stimator: statistical estimation of ribosomal gene copy numbers from draft genome assemblies.</title>
        <authorList>
            <person name="Perisin M.A."/>
            <person name="Vetter M."/>
            <person name="Gilbert J.A."/>
            <person name="Bergelson J."/>
        </authorList>
    </citation>
    <scope>NUCLEOTIDE SEQUENCE [LARGE SCALE GENOMIC DNA]</scope>
    <source>
        <strain evidence="2 3">MEDvA23</strain>
    </source>
</reference>
<evidence type="ECO:0000313" key="3">
    <source>
        <dbReference type="Proteomes" id="UP000032067"/>
    </source>
</evidence>
<dbReference type="AlphaFoldDB" id="A0A0D0L4U7"/>
<feature type="domain" description="DUF4123" evidence="1">
    <location>
        <begin position="57"/>
        <end position="137"/>
    </location>
</feature>
<proteinExistence type="predicted"/>
<dbReference type="EMBL" id="JXQQ01000022">
    <property type="protein sequence ID" value="KIQ33432.1"/>
    <property type="molecule type" value="Genomic_DNA"/>
</dbReference>
<dbReference type="Proteomes" id="UP000032067">
    <property type="component" value="Unassembled WGS sequence"/>
</dbReference>
<protein>
    <recommendedName>
        <fullName evidence="1">DUF4123 domain-containing protein</fullName>
    </recommendedName>
</protein>